<accession>A0A396ZEV3</accession>
<reference evidence="2" key="1">
    <citation type="submission" date="2018-05" db="EMBL/GenBank/DDBJ databases">
        <title>Leptospira yasudae sp. nov. and Leptospira stimsonii sp. nov., two pathogenic species of the genus Leptospira isolated from environmental sources.</title>
        <authorList>
            <person name="Casanovas-Massana A."/>
            <person name="Hamond C."/>
            <person name="Santos L.A."/>
            <person name="Hacker K.P."/>
            <person name="Balassiano I."/>
            <person name="Medeiros M.A."/>
            <person name="Reis M.G."/>
            <person name="Ko A.I."/>
            <person name="Wunder E.A."/>
        </authorList>
    </citation>
    <scope>NUCLEOTIDE SEQUENCE [LARGE SCALE GENOMIC DNA]</scope>
    <source>
        <strain evidence="2">Yale</strain>
    </source>
</reference>
<protein>
    <recommendedName>
        <fullName evidence="3">Lipoprotein</fullName>
    </recommendedName>
</protein>
<evidence type="ECO:0000313" key="1">
    <source>
        <dbReference type="EMBL" id="RHX92018.1"/>
    </source>
</evidence>
<evidence type="ECO:0000313" key="2">
    <source>
        <dbReference type="Proteomes" id="UP000265798"/>
    </source>
</evidence>
<proteinExistence type="predicted"/>
<comment type="caution">
    <text evidence="1">The sequence shown here is derived from an EMBL/GenBank/DDBJ whole genome shotgun (WGS) entry which is preliminary data.</text>
</comment>
<dbReference type="PROSITE" id="PS51257">
    <property type="entry name" value="PROKAR_LIPOPROTEIN"/>
    <property type="match status" value="1"/>
</dbReference>
<evidence type="ECO:0008006" key="3">
    <source>
        <dbReference type="Google" id="ProtNLM"/>
    </source>
</evidence>
<dbReference type="Proteomes" id="UP000265798">
    <property type="component" value="Unassembled WGS sequence"/>
</dbReference>
<sequence length="130" mass="15289">MKLRKYNCLPVLLMILIACQNQGNRVRERRDEDCKGSFRSNNFALTKPIETGKPPEIEINGTWYVTSGRYNAYRVHAKDLSRCLLREECVRKWTEWERDCAENRIRILESSLIPGIFSIRSRCDLHQPVC</sequence>
<organism evidence="1 2">
    <name type="scientific">Leptospira stimsonii</name>
    <dbReference type="NCBI Taxonomy" id="2202203"/>
    <lineage>
        <taxon>Bacteria</taxon>
        <taxon>Pseudomonadati</taxon>
        <taxon>Spirochaetota</taxon>
        <taxon>Spirochaetia</taxon>
        <taxon>Leptospirales</taxon>
        <taxon>Leptospiraceae</taxon>
        <taxon>Leptospira</taxon>
    </lineage>
</organism>
<name>A0A396ZEV3_9LEPT</name>
<dbReference type="AlphaFoldDB" id="A0A396ZEV3"/>
<dbReference type="EMBL" id="QHCT01000001">
    <property type="protein sequence ID" value="RHX92018.1"/>
    <property type="molecule type" value="Genomic_DNA"/>
</dbReference>
<gene>
    <name evidence="1" type="ORF">DLM75_01960</name>
</gene>